<dbReference type="InterPro" id="IPR013783">
    <property type="entry name" value="Ig-like_fold"/>
</dbReference>
<keyword evidence="1" id="KW-0732">Signal</keyword>
<organism evidence="3 4">
    <name type="scientific">Abyssobacteria bacterium (strain SURF_5)</name>
    <dbReference type="NCBI Taxonomy" id="2093360"/>
    <lineage>
        <taxon>Bacteria</taxon>
        <taxon>Pseudomonadati</taxon>
        <taxon>Candidatus Hydrogenedentota</taxon>
        <taxon>Candidatus Abyssobacteria</taxon>
    </lineage>
</organism>
<dbReference type="SMART" id="SM00060">
    <property type="entry name" value="FN3"/>
    <property type="match status" value="1"/>
</dbReference>
<gene>
    <name evidence="3" type="ORF">C4520_00280</name>
</gene>
<dbReference type="InterPro" id="IPR006626">
    <property type="entry name" value="PbH1"/>
</dbReference>
<feature type="signal peptide" evidence="1">
    <location>
        <begin position="1"/>
        <end position="26"/>
    </location>
</feature>
<dbReference type="Pfam" id="PF13229">
    <property type="entry name" value="Beta_helix"/>
    <property type="match status" value="2"/>
</dbReference>
<dbReference type="PROSITE" id="PS01355">
    <property type="entry name" value="HEMATOPO_REC_S_F1"/>
    <property type="match status" value="1"/>
</dbReference>
<feature type="chain" id="PRO_5017257228" description="Fibronectin type-III domain-containing protein" evidence="1">
    <location>
        <begin position="27"/>
        <end position="1034"/>
    </location>
</feature>
<dbReference type="Gene3D" id="2.160.20.10">
    <property type="entry name" value="Single-stranded right-handed beta-helix, Pectin lyase-like"/>
    <property type="match status" value="2"/>
</dbReference>
<dbReference type="Proteomes" id="UP000265882">
    <property type="component" value="Unassembled WGS sequence"/>
</dbReference>
<sequence>MRKQKLWKCRFCAILFVVLLSAPAWAATSVSRNIEKDTIWFARKSPYQITNDIKLIEGATLEIEPGVIVEFYPEKSLEINGSLRAVGTPAKPILFTAHTETPWGNVSFTDFSTDAAFSESGAYSAGCILSNCIVEKGGGLFIRFGAPFITQCEIRNNVSSGIRVEFGAPTIMGNRIYGNSTEHDPASGNGGGIISYSDRNVRIADNIIYNNISDGGRDGGGGIYAYAADGGTAHIMNNVIFGNSSSRFGGGIYAYKAILNGNTVINNKAILRGGGIYAVESEVADNLVQGNSAERGAGIFSENASIKSNSIIRNKAARIEGGGLHYFGSGPIEDNCIAANSADGDEGCGGIYVSGNPLIRGNNILGNEGYALYIANVSDAPDVVATENYWGTSSEDSILRVTYDWIDNESNGLAIYKPFMLEQRPQPPMLPPFHVRAASRDGGIELTWEESPGANFTGHRIYISSESGYPYDTVLQTGSEKSFLITDLEPEKEYFLCVSGFSTRDEGEAETGLSEEVRLYFSPSEESLLAPVNLHPADGDQGVLRDKIILKAAPPEAGEAVVSYRWQVFAAGDSAFNPVLDTMTSGPEMDELTMGSDKLQAVREYAWRIASRSPTGSWSDWSRPTGFTTAPETAFTLSGPIDSEMHLQKAKSPYFVAGNTIIMSEGRLVIEPGVAVHFAPGKNLKVRGELQARGTADAPILFTRESSGRWGSIIFAEQCADAILDDQRTYIDGTILEFCSIDGGKGLLIESSSPLIKNCEIAGNGGSGITIRQGGPVIAGNDIHHNEAPTNGGGIYAYTNDIIYVLSNKIHHNTADGDGGGIYAYGYMNTSTIHVEDNDITANTATGNGGGVYLSRSSAIGNRIDGNTAKAAGGGIYSTFGLVDENEVTRNQAREGGGIFTEHNSSITRNYIGSNIALSQFGGGVFINFWGTSIENEVFTRNTVTANRGRSAKDNGGVYVLGYLVFENNNVYGNSGSQFYNGNSADSSPFTTSNCYWGSSDGGAISRMIVDADDDPALGKVTFEPFLDKPVKIN</sequence>
<proteinExistence type="predicted"/>
<dbReference type="GO" id="GO:0004896">
    <property type="term" value="F:cytokine receptor activity"/>
    <property type="evidence" value="ECO:0007669"/>
    <property type="project" value="InterPro"/>
</dbReference>
<dbReference type="GO" id="GO:0016020">
    <property type="term" value="C:membrane"/>
    <property type="evidence" value="ECO:0007669"/>
    <property type="project" value="InterPro"/>
</dbReference>
<name>A0A3A4P781_ABYX5</name>
<dbReference type="InterPro" id="IPR003531">
    <property type="entry name" value="Hempt_rcpt_S_F1_CS"/>
</dbReference>
<reference evidence="3 4" key="1">
    <citation type="journal article" date="2017" name="ISME J.">
        <title>Energy and carbon metabolisms in a deep terrestrial subsurface fluid microbial community.</title>
        <authorList>
            <person name="Momper L."/>
            <person name="Jungbluth S.P."/>
            <person name="Lee M.D."/>
            <person name="Amend J.P."/>
        </authorList>
    </citation>
    <scope>NUCLEOTIDE SEQUENCE [LARGE SCALE GENOMIC DNA]</scope>
    <source>
        <strain evidence="3">SURF_5</strain>
    </source>
</reference>
<evidence type="ECO:0000256" key="1">
    <source>
        <dbReference type="SAM" id="SignalP"/>
    </source>
</evidence>
<dbReference type="InterPro" id="IPR012334">
    <property type="entry name" value="Pectin_lyas_fold"/>
</dbReference>
<dbReference type="PROSITE" id="PS50853">
    <property type="entry name" value="FN3"/>
    <property type="match status" value="1"/>
</dbReference>
<dbReference type="CDD" id="cd00063">
    <property type="entry name" value="FN3"/>
    <property type="match status" value="1"/>
</dbReference>
<dbReference type="InterPro" id="IPR039448">
    <property type="entry name" value="Beta_helix"/>
</dbReference>
<dbReference type="PANTHER" id="PTHR11319:SF35">
    <property type="entry name" value="OUTER MEMBRANE PROTEIN PMPC-RELATED"/>
    <property type="match status" value="1"/>
</dbReference>
<feature type="domain" description="Fibronectin type-III" evidence="2">
    <location>
        <begin position="427"/>
        <end position="524"/>
    </location>
</feature>
<dbReference type="SMART" id="SM00710">
    <property type="entry name" value="PbH1"/>
    <property type="match status" value="13"/>
</dbReference>
<dbReference type="Gene3D" id="2.60.40.10">
    <property type="entry name" value="Immunoglobulins"/>
    <property type="match status" value="2"/>
</dbReference>
<dbReference type="SUPFAM" id="SSF51126">
    <property type="entry name" value="Pectin lyase-like"/>
    <property type="match status" value="2"/>
</dbReference>
<evidence type="ECO:0000313" key="4">
    <source>
        <dbReference type="Proteomes" id="UP000265882"/>
    </source>
</evidence>
<dbReference type="PANTHER" id="PTHR11319">
    <property type="entry name" value="G PROTEIN-COUPLED RECEPTOR-RELATED"/>
    <property type="match status" value="1"/>
</dbReference>
<accession>A0A3A4P781</accession>
<dbReference type="SUPFAM" id="SSF49265">
    <property type="entry name" value="Fibronectin type III"/>
    <property type="match status" value="1"/>
</dbReference>
<dbReference type="InterPro" id="IPR036116">
    <property type="entry name" value="FN3_sf"/>
</dbReference>
<dbReference type="AlphaFoldDB" id="A0A3A4P781"/>
<dbReference type="InterPro" id="IPR003961">
    <property type="entry name" value="FN3_dom"/>
</dbReference>
<evidence type="ECO:0000259" key="2">
    <source>
        <dbReference type="PROSITE" id="PS50853"/>
    </source>
</evidence>
<evidence type="ECO:0000313" key="3">
    <source>
        <dbReference type="EMBL" id="RJP26715.1"/>
    </source>
</evidence>
<dbReference type="EMBL" id="QZKU01000004">
    <property type="protein sequence ID" value="RJP26715.1"/>
    <property type="molecule type" value="Genomic_DNA"/>
</dbReference>
<comment type="caution">
    <text evidence="3">The sequence shown here is derived from an EMBL/GenBank/DDBJ whole genome shotgun (WGS) entry which is preliminary data.</text>
</comment>
<protein>
    <recommendedName>
        <fullName evidence="2">Fibronectin type-III domain-containing protein</fullName>
    </recommendedName>
</protein>
<dbReference type="Pfam" id="PF00041">
    <property type="entry name" value="fn3"/>
    <property type="match status" value="1"/>
</dbReference>
<dbReference type="InterPro" id="IPR011050">
    <property type="entry name" value="Pectin_lyase_fold/virulence"/>
</dbReference>